<protein>
    <recommendedName>
        <fullName evidence="3">Helix-turn-helix domain-containing protein</fullName>
    </recommendedName>
</protein>
<sequence length="347" mass="37605">MTTVAMASSGLLQASLLGQAVSDELALPQLKAELEAACQVMVSPLQRLYLGNTAPRAAVPGLTADTLVERMTQPLEALHGWALEPRMMPSPGAGTAGLSDFWHLVLMTHSLDELAGRTPPLRLLHLLGIARVRARLEQHVGLANVLPTYLIPRPAEHGLSVTEIAALCSLKLSTVRNAVSRREMPFSKQFGVGFDDALDWMVQRSGFLYPHINAATRERRINGRLAAEWLAASDSVVLERSVSRLRLSIWQLADSRQRIALNTEGVRSCVVLLPGVDSAQLAGLGLEALDDRSMDPAAAMHREALALQAGETLWQCQVPTMAVLGTLIERLRLSESKVRLVSEASLG</sequence>
<evidence type="ECO:0000313" key="1">
    <source>
        <dbReference type="EMBL" id="GAA5178150.1"/>
    </source>
</evidence>
<keyword evidence="2" id="KW-1185">Reference proteome</keyword>
<evidence type="ECO:0008006" key="3">
    <source>
        <dbReference type="Google" id="ProtNLM"/>
    </source>
</evidence>
<gene>
    <name evidence="1" type="ORF">GCM10023342_27870</name>
</gene>
<dbReference type="EMBL" id="BAABKI010000028">
    <property type="protein sequence ID" value="GAA5178150.1"/>
    <property type="molecule type" value="Genomic_DNA"/>
</dbReference>
<dbReference type="RefSeq" id="WP_031383578.1">
    <property type="nucleotide sequence ID" value="NZ_BAABKI010000028.1"/>
</dbReference>
<dbReference type="Proteomes" id="UP001500074">
    <property type="component" value="Unassembled WGS sequence"/>
</dbReference>
<name>A0ABP9RHZ9_9GAMM</name>
<reference evidence="2" key="1">
    <citation type="journal article" date="2019" name="Int. J. Syst. Evol. Microbiol.">
        <title>The Global Catalogue of Microorganisms (GCM) 10K type strain sequencing project: providing services to taxonomists for standard genome sequencing and annotation.</title>
        <authorList>
            <consortium name="The Broad Institute Genomics Platform"/>
            <consortium name="The Broad Institute Genome Sequencing Center for Infectious Disease"/>
            <person name="Wu L."/>
            <person name="Ma J."/>
        </authorList>
    </citation>
    <scope>NUCLEOTIDE SEQUENCE [LARGE SCALE GENOMIC DNA]</scope>
    <source>
        <strain evidence="2">JCM 18472</strain>
    </source>
</reference>
<proteinExistence type="predicted"/>
<evidence type="ECO:0000313" key="2">
    <source>
        <dbReference type="Proteomes" id="UP001500074"/>
    </source>
</evidence>
<comment type="caution">
    <text evidence="1">The sequence shown here is derived from an EMBL/GenBank/DDBJ whole genome shotgun (WGS) entry which is preliminary data.</text>
</comment>
<accession>A0ABP9RHZ9</accession>
<organism evidence="1 2">
    <name type="scientific">Modicisalibacter zincidurans</name>
    <dbReference type="NCBI Taxonomy" id="1178777"/>
    <lineage>
        <taxon>Bacteria</taxon>
        <taxon>Pseudomonadati</taxon>
        <taxon>Pseudomonadota</taxon>
        <taxon>Gammaproteobacteria</taxon>
        <taxon>Oceanospirillales</taxon>
        <taxon>Halomonadaceae</taxon>
        <taxon>Modicisalibacter</taxon>
    </lineage>
</organism>